<dbReference type="InParanoid" id="Q74BU6"/>
<dbReference type="HOGENOM" id="CLU_030024_1_2_7"/>
<proteinExistence type="predicted"/>
<feature type="domain" description="NodB homology" evidence="3">
    <location>
        <begin position="87"/>
        <end position="326"/>
    </location>
</feature>
<dbReference type="Pfam" id="PF01522">
    <property type="entry name" value="Polysacc_deac_1"/>
    <property type="match status" value="1"/>
</dbReference>
<name>Q74BU6_GEOSL</name>
<dbReference type="InterPro" id="IPR011330">
    <property type="entry name" value="Glyco_hydro/deAcase_b/a-brl"/>
</dbReference>
<dbReference type="STRING" id="243231.GSU1958"/>
<keyword evidence="2" id="KW-0732">Signal</keyword>
<dbReference type="eggNOG" id="COG0726">
    <property type="taxonomic scope" value="Bacteria"/>
</dbReference>
<keyword evidence="5" id="KW-1185">Reference proteome</keyword>
<dbReference type="PANTHER" id="PTHR34216">
    <property type="match status" value="1"/>
</dbReference>
<dbReference type="SUPFAM" id="SSF88713">
    <property type="entry name" value="Glycoside hydrolase/deacetylase"/>
    <property type="match status" value="1"/>
</dbReference>
<dbReference type="InterPro" id="IPR051398">
    <property type="entry name" value="Polysacch_Deacetylase"/>
</dbReference>
<dbReference type="GO" id="GO:0016787">
    <property type="term" value="F:hydrolase activity"/>
    <property type="evidence" value="ECO:0000318"/>
    <property type="project" value="GO_Central"/>
</dbReference>
<accession>Q74BU6</accession>
<protein>
    <submittedName>
        <fullName evidence="4">Polysaccharide deacetylase domain protein</fullName>
    </submittedName>
</protein>
<evidence type="ECO:0000256" key="2">
    <source>
        <dbReference type="ARBA" id="ARBA00022729"/>
    </source>
</evidence>
<dbReference type="AlphaFoldDB" id="Q74BU6"/>
<dbReference type="CDD" id="cd10918">
    <property type="entry name" value="CE4_NodB_like_5s_6s"/>
    <property type="match status" value="1"/>
</dbReference>
<dbReference type="OrthoDB" id="9776235at2"/>
<evidence type="ECO:0000313" key="5">
    <source>
        <dbReference type="Proteomes" id="UP000000577"/>
    </source>
</evidence>
<dbReference type="PANTHER" id="PTHR34216:SF3">
    <property type="entry name" value="POLY-BETA-1,6-N-ACETYL-D-GLUCOSAMINE N-DEACETYLASE"/>
    <property type="match status" value="1"/>
</dbReference>
<dbReference type="GO" id="GO:0016810">
    <property type="term" value="F:hydrolase activity, acting on carbon-nitrogen (but not peptide) bonds"/>
    <property type="evidence" value="ECO:0007669"/>
    <property type="project" value="InterPro"/>
</dbReference>
<dbReference type="GO" id="GO:0005576">
    <property type="term" value="C:extracellular region"/>
    <property type="evidence" value="ECO:0007669"/>
    <property type="project" value="UniProtKB-SubCell"/>
</dbReference>
<reference evidence="4 5" key="2">
    <citation type="journal article" date="2012" name="BMC Genomics">
        <title>Comparative genomic analysis of Geobacter sulfurreducens KN400, a strain with enhanced capacity for extracellular electron transfer and electricity production.</title>
        <authorList>
            <person name="Butler J.E."/>
            <person name="Young N.D."/>
            <person name="Aklujkar M."/>
            <person name="Lovley D.R."/>
        </authorList>
    </citation>
    <scope>NUCLEOTIDE SEQUENCE [LARGE SCALE GENOMIC DNA]</scope>
    <source>
        <strain evidence="5">ATCC 51573 / DSM 12127 / PCA</strain>
    </source>
</reference>
<comment type="subcellular location">
    <subcellularLocation>
        <location evidence="1">Secreted</location>
    </subcellularLocation>
</comment>
<dbReference type="EnsemblBacteria" id="AAR35334">
    <property type="protein sequence ID" value="AAR35334"/>
    <property type="gene ID" value="GSU1958"/>
</dbReference>
<dbReference type="GO" id="GO:0005975">
    <property type="term" value="P:carbohydrate metabolic process"/>
    <property type="evidence" value="ECO:0007669"/>
    <property type="project" value="InterPro"/>
</dbReference>
<evidence type="ECO:0000256" key="1">
    <source>
        <dbReference type="ARBA" id="ARBA00004613"/>
    </source>
</evidence>
<dbReference type="EMBL" id="AE017180">
    <property type="protein sequence ID" value="AAR35334.2"/>
    <property type="molecule type" value="Genomic_DNA"/>
</dbReference>
<dbReference type="Gene3D" id="3.20.20.370">
    <property type="entry name" value="Glycoside hydrolase/deacetylase"/>
    <property type="match status" value="1"/>
</dbReference>
<dbReference type="KEGG" id="gsu:GSU1958"/>
<evidence type="ECO:0000313" key="4">
    <source>
        <dbReference type="EMBL" id="AAR35334.2"/>
    </source>
</evidence>
<reference evidence="4 5" key="1">
    <citation type="journal article" date="2003" name="Science">
        <title>Genome of Geobacter sulfurreducens: metal reduction in subsurface environments.</title>
        <authorList>
            <person name="Methe B.A."/>
            <person name="Nelson K.E."/>
            <person name="Eisen J.A."/>
            <person name="Paulsen I.T."/>
            <person name="Nelson W."/>
            <person name="Heidelberg J.F."/>
            <person name="Wu D."/>
            <person name="Wu M."/>
            <person name="Ward N."/>
            <person name="Beanan M.J."/>
            <person name="Dodson R.J."/>
            <person name="Madupu R."/>
            <person name="Brinkac L.M."/>
            <person name="Daugherty S.C."/>
            <person name="DeBoy R.T."/>
            <person name="Durkin A.S."/>
            <person name="Gwinn M."/>
            <person name="Kolonay J.F."/>
            <person name="Sullivan S.A."/>
            <person name="Haft D.H."/>
            <person name="Selengut J."/>
            <person name="Davidsen T.M."/>
            <person name="Zafar N."/>
            <person name="White O."/>
            <person name="Tran B."/>
            <person name="Romero C."/>
            <person name="Forberger H.A."/>
            <person name="Weidman J."/>
            <person name="Khouri H."/>
            <person name="Feldblyum T.V."/>
            <person name="Utterback T.R."/>
            <person name="Van Aken S.E."/>
            <person name="Lovley D.R."/>
            <person name="Fraser C.M."/>
        </authorList>
    </citation>
    <scope>NUCLEOTIDE SEQUENCE [LARGE SCALE GENOMIC DNA]</scope>
    <source>
        <strain evidence="5">ATCC 51573 / DSM 12127 / PCA</strain>
    </source>
</reference>
<dbReference type="InterPro" id="IPR002509">
    <property type="entry name" value="NODB_dom"/>
</dbReference>
<dbReference type="Proteomes" id="UP000000577">
    <property type="component" value="Chromosome"/>
</dbReference>
<sequence>MGIKTRISRHFFPDAVAAAAIRRFPPASGLVLMYHEVLPDDIALPAWTVVRESDFHRQMQCLATHFDVVSLDEAVDRVSGKAASTRPFAVVTFDDGYQGNARTVLPIMERMGLPFTVYAATRAIVENDLYWYDRVISALAVNREIRVTVKVNGTPESYTIPSSGEDGRWVHVQRLLSRMKLMPAAERDATASEIAADLSLSDSPLKMLTEEELRLLSASSCVTIGCHTHGHELLDRISPREAGETLRLSSDLLTRITGTHPRHFAYPNGNVNQVVRGIVQQSGFETAVTTASGLWSGEVSMMEIPRVGVGRFETITSFKALISRWV</sequence>
<evidence type="ECO:0000259" key="3">
    <source>
        <dbReference type="PROSITE" id="PS51677"/>
    </source>
</evidence>
<organism evidence="4 5">
    <name type="scientific">Geobacter sulfurreducens (strain ATCC 51573 / DSM 12127 / PCA)</name>
    <dbReference type="NCBI Taxonomy" id="243231"/>
    <lineage>
        <taxon>Bacteria</taxon>
        <taxon>Pseudomonadati</taxon>
        <taxon>Thermodesulfobacteriota</taxon>
        <taxon>Desulfuromonadia</taxon>
        <taxon>Geobacterales</taxon>
        <taxon>Geobacteraceae</taxon>
        <taxon>Geobacter</taxon>
    </lineage>
</organism>
<dbReference type="PROSITE" id="PS51677">
    <property type="entry name" value="NODB"/>
    <property type="match status" value="1"/>
</dbReference>
<gene>
    <name evidence="4" type="ordered locus">GSU1958</name>
</gene>